<dbReference type="AlphaFoldDB" id="A0A9W7GMQ3"/>
<sequence length="157" mass="17909">MSEEVATKMTEIMEEVVLEVRNFAEEYDGELRKVKEMVEMMKRTGEEEDKDEDRYYMVATAREHLIVGDRGVRRDTDALLREQFYTIATMLKLCVIDKKKPLIPPRATPNDPIMKFLVEFGEGGIARTVLSFFGEKLGKGGIRGATKAKLLAVVLEF</sequence>
<evidence type="ECO:0000313" key="2">
    <source>
        <dbReference type="Proteomes" id="UP001165065"/>
    </source>
</evidence>
<name>A0A9W7GMQ3_9STRA</name>
<protein>
    <submittedName>
        <fullName evidence="1">Uncharacterized protein</fullName>
    </submittedName>
</protein>
<organism evidence="1 2">
    <name type="scientific">Triparma columacea</name>
    <dbReference type="NCBI Taxonomy" id="722753"/>
    <lineage>
        <taxon>Eukaryota</taxon>
        <taxon>Sar</taxon>
        <taxon>Stramenopiles</taxon>
        <taxon>Ochrophyta</taxon>
        <taxon>Bolidophyceae</taxon>
        <taxon>Parmales</taxon>
        <taxon>Triparmaceae</taxon>
        <taxon>Triparma</taxon>
    </lineage>
</organism>
<accession>A0A9W7GMQ3</accession>
<evidence type="ECO:0000313" key="1">
    <source>
        <dbReference type="EMBL" id="GMI47586.1"/>
    </source>
</evidence>
<reference evidence="2" key="1">
    <citation type="journal article" date="2023" name="Commun. Biol.">
        <title>Genome analysis of Parmales, the sister group of diatoms, reveals the evolutionary specialization of diatoms from phago-mixotrophs to photoautotrophs.</title>
        <authorList>
            <person name="Ban H."/>
            <person name="Sato S."/>
            <person name="Yoshikawa S."/>
            <person name="Yamada K."/>
            <person name="Nakamura Y."/>
            <person name="Ichinomiya M."/>
            <person name="Sato N."/>
            <person name="Blanc-Mathieu R."/>
            <person name="Endo H."/>
            <person name="Kuwata A."/>
            <person name="Ogata H."/>
        </authorList>
    </citation>
    <scope>NUCLEOTIDE SEQUENCE [LARGE SCALE GENOMIC DNA]</scope>
</reference>
<keyword evidence="2" id="KW-1185">Reference proteome</keyword>
<dbReference type="Proteomes" id="UP001165065">
    <property type="component" value="Unassembled WGS sequence"/>
</dbReference>
<dbReference type="EMBL" id="BRYA01000351">
    <property type="protein sequence ID" value="GMI47586.1"/>
    <property type="molecule type" value="Genomic_DNA"/>
</dbReference>
<comment type="caution">
    <text evidence="1">The sequence shown here is derived from an EMBL/GenBank/DDBJ whole genome shotgun (WGS) entry which is preliminary data.</text>
</comment>
<proteinExistence type="predicted"/>
<gene>
    <name evidence="1" type="ORF">TrCOL_g4645</name>
</gene>